<proteinExistence type="predicted"/>
<reference evidence="2 3" key="1">
    <citation type="submission" date="2018-10" db="EMBL/GenBank/DDBJ databases">
        <title>Genomic Encyclopedia of Archaeal and Bacterial Type Strains, Phase II (KMG-II): from individual species to whole genera.</title>
        <authorList>
            <person name="Goeker M."/>
        </authorList>
    </citation>
    <scope>NUCLEOTIDE SEQUENCE [LARGE SCALE GENOMIC DNA]</scope>
    <source>
        <strain evidence="2 3">DSM 25230</strain>
    </source>
</reference>
<sequence>MENKNKLLLFFLLAFSLLSKAQDTTDYIEFNDRNNVVNGVYLGLSAIYGELGGEALYGGQFKIAYVADQKFEVGIEITGFQSDQQFITSSTIENKLTGGYVGTHLEPILFSKRKVSLSFPLFIGLGAIGYTNNGDDFDNDFIEKEYEDVKAIFVLEPGANALFNISRYLQLEAGIKYRITNNFNLATSPIKNFNGFSAGIGIKVGVFNMGRNRYKKKP</sequence>
<evidence type="ECO:0008006" key="4">
    <source>
        <dbReference type="Google" id="ProtNLM"/>
    </source>
</evidence>
<feature type="signal peptide" evidence="1">
    <location>
        <begin position="1"/>
        <end position="21"/>
    </location>
</feature>
<name>A0A495E7R2_9FLAO</name>
<dbReference type="EMBL" id="RBIQ01000008">
    <property type="protein sequence ID" value="RKR12968.1"/>
    <property type="molecule type" value="Genomic_DNA"/>
</dbReference>
<evidence type="ECO:0000256" key="1">
    <source>
        <dbReference type="SAM" id="SignalP"/>
    </source>
</evidence>
<comment type="caution">
    <text evidence="2">The sequence shown here is derived from an EMBL/GenBank/DDBJ whole genome shotgun (WGS) entry which is preliminary data.</text>
</comment>
<evidence type="ECO:0000313" key="3">
    <source>
        <dbReference type="Proteomes" id="UP000269412"/>
    </source>
</evidence>
<organism evidence="2 3">
    <name type="scientific">Maribacter vaceletii</name>
    <dbReference type="NCBI Taxonomy" id="1206816"/>
    <lineage>
        <taxon>Bacteria</taxon>
        <taxon>Pseudomonadati</taxon>
        <taxon>Bacteroidota</taxon>
        <taxon>Flavobacteriia</taxon>
        <taxon>Flavobacteriales</taxon>
        <taxon>Flavobacteriaceae</taxon>
        <taxon>Maribacter</taxon>
    </lineage>
</organism>
<keyword evidence="3" id="KW-1185">Reference proteome</keyword>
<dbReference type="Proteomes" id="UP000269412">
    <property type="component" value="Unassembled WGS sequence"/>
</dbReference>
<gene>
    <name evidence="2" type="ORF">CLV91_1680</name>
</gene>
<keyword evidence="1" id="KW-0732">Signal</keyword>
<feature type="chain" id="PRO_5019714618" description="Outer membrane protein with beta-barrel domain" evidence="1">
    <location>
        <begin position="22"/>
        <end position="218"/>
    </location>
</feature>
<accession>A0A495E7R2</accession>
<protein>
    <recommendedName>
        <fullName evidence="4">Outer membrane protein with beta-barrel domain</fullName>
    </recommendedName>
</protein>
<dbReference type="AlphaFoldDB" id="A0A495E7R2"/>
<dbReference type="RefSeq" id="WP_121066266.1">
    <property type="nucleotide sequence ID" value="NZ_RBIQ01000008.1"/>
</dbReference>
<evidence type="ECO:0000313" key="2">
    <source>
        <dbReference type="EMBL" id="RKR12968.1"/>
    </source>
</evidence>
<dbReference type="OrthoDB" id="1122635at2"/>